<evidence type="ECO:0000256" key="1">
    <source>
        <dbReference type="SAM" id="MobiDB-lite"/>
    </source>
</evidence>
<dbReference type="Pfam" id="PF13835">
    <property type="entry name" value="DUF4194"/>
    <property type="match status" value="1"/>
</dbReference>
<name>A0A6C8Y5U9_SALDZ</name>
<feature type="compositionally biased region" description="Polar residues" evidence="1">
    <location>
        <begin position="55"/>
        <end position="69"/>
    </location>
</feature>
<comment type="caution">
    <text evidence="2">The sequence shown here is derived from an EMBL/GenBank/DDBJ whole genome shotgun (WGS) entry which is preliminary data.</text>
</comment>
<gene>
    <name evidence="2" type="ORF">EL06_23410</name>
</gene>
<feature type="region of interest" description="Disordered" evidence="1">
    <location>
        <begin position="55"/>
        <end position="77"/>
    </location>
</feature>
<protein>
    <submittedName>
        <fullName evidence="2">DUF4194 domain-containing protein</fullName>
    </submittedName>
</protein>
<accession>A0A6C8Y5U9</accession>
<evidence type="ECO:0000313" key="2">
    <source>
        <dbReference type="EMBL" id="MIE72273.1"/>
    </source>
</evidence>
<sequence length="287" mass="32498">MTNETPPNSFFSMVTGKCDKELHTEVNEGKSGISDAPHNLDDSFLKVPNRHVEDQTLQSDDSGLITESQKSSDSEMPHDARRVLVHLMRQGSVMASQKPKLFEQLCRYELAIRKHLSEVYLQLVLDQKSGVAFVASTTSEHVGNVEDGELEDEVSDSDESATLIPKRTLSLFDTLILLILRKHYQDRESAGEQKITIDIERLESYLTPFLPITDHASKDRKKLLIRVKEMVKRKVLSTIRGEEERYEITPIIRYVVNAGFLETMLAEYTALAQEQLNETGFAGSDQK</sequence>
<proteinExistence type="predicted"/>
<dbReference type="EMBL" id="RSHK01000031">
    <property type="protein sequence ID" value="MIE72273.1"/>
    <property type="molecule type" value="Genomic_DNA"/>
</dbReference>
<dbReference type="Proteomes" id="UP000885362">
    <property type="component" value="Unassembled WGS sequence"/>
</dbReference>
<dbReference type="InterPro" id="IPR025449">
    <property type="entry name" value="JetB"/>
</dbReference>
<organism evidence="2">
    <name type="scientific">Salmonella diarizonae</name>
    <dbReference type="NCBI Taxonomy" id="59204"/>
    <lineage>
        <taxon>Bacteria</taxon>
        <taxon>Pseudomonadati</taxon>
        <taxon>Pseudomonadota</taxon>
        <taxon>Gammaproteobacteria</taxon>
        <taxon>Enterobacterales</taxon>
        <taxon>Enterobacteriaceae</taxon>
        <taxon>Salmonella</taxon>
    </lineage>
</organism>
<dbReference type="AlphaFoldDB" id="A0A6C8Y5U9"/>
<reference evidence="2" key="1">
    <citation type="submission" date="2018-08" db="EMBL/GenBank/DDBJ databases">
        <authorList>
            <consortium name="GenomeTrakr network: Whole genome sequencing for foodborne pathogen traceback"/>
        </authorList>
    </citation>
    <scope>NUCLEOTIDE SEQUENCE [LARGE SCALE GENOMIC DNA]</scope>
    <source>
        <strain evidence="2">FMA0132</strain>
    </source>
</reference>